<evidence type="ECO:0000313" key="2">
    <source>
        <dbReference type="Proteomes" id="UP000709336"/>
    </source>
</evidence>
<keyword evidence="2" id="KW-1185">Reference proteome</keyword>
<protein>
    <submittedName>
        <fullName evidence="1">Class I SAM-dependent methyltransferase</fullName>
    </submittedName>
</protein>
<dbReference type="SUPFAM" id="SSF53335">
    <property type="entry name" value="S-adenosyl-L-methionine-dependent methyltransferases"/>
    <property type="match status" value="1"/>
</dbReference>
<keyword evidence="1" id="KW-0489">Methyltransferase</keyword>
<dbReference type="EMBL" id="JAATNW010000003">
    <property type="protein sequence ID" value="NMH59568.1"/>
    <property type="molecule type" value="Genomic_DNA"/>
</dbReference>
<name>A0ABX1QZA5_9ALTE</name>
<dbReference type="GO" id="GO:0008168">
    <property type="term" value="F:methyltransferase activity"/>
    <property type="evidence" value="ECO:0007669"/>
    <property type="project" value="UniProtKB-KW"/>
</dbReference>
<proteinExistence type="predicted"/>
<dbReference type="CDD" id="cd02440">
    <property type="entry name" value="AdoMet_MTases"/>
    <property type="match status" value="1"/>
</dbReference>
<dbReference type="Pfam" id="PF13489">
    <property type="entry name" value="Methyltransf_23"/>
    <property type="match status" value="1"/>
</dbReference>
<comment type="caution">
    <text evidence="1">The sequence shown here is derived from an EMBL/GenBank/DDBJ whole genome shotgun (WGS) entry which is preliminary data.</text>
</comment>
<organism evidence="1 2">
    <name type="scientific">Alteromonas ponticola</name>
    <dbReference type="NCBI Taxonomy" id="2720613"/>
    <lineage>
        <taxon>Bacteria</taxon>
        <taxon>Pseudomonadati</taxon>
        <taxon>Pseudomonadota</taxon>
        <taxon>Gammaproteobacteria</taxon>
        <taxon>Alteromonadales</taxon>
        <taxon>Alteromonadaceae</taxon>
        <taxon>Alteromonas/Salinimonas group</taxon>
        <taxon>Alteromonas</taxon>
    </lineage>
</organism>
<reference evidence="1 2" key="1">
    <citation type="submission" date="2020-03" db="EMBL/GenBank/DDBJ databases">
        <title>Alteromonas ponticola sp. nov., isolated from seawater.</title>
        <authorList>
            <person name="Yoon J.-H."/>
            <person name="Kim Y.-O."/>
        </authorList>
    </citation>
    <scope>NUCLEOTIDE SEQUENCE [LARGE SCALE GENOMIC DNA]</scope>
    <source>
        <strain evidence="1 2">MYP5</strain>
    </source>
</reference>
<dbReference type="Proteomes" id="UP000709336">
    <property type="component" value="Unassembled WGS sequence"/>
</dbReference>
<gene>
    <name evidence="1" type="ORF">HCJ96_06020</name>
</gene>
<dbReference type="RefSeq" id="WP_169210134.1">
    <property type="nucleotide sequence ID" value="NZ_JAATNW010000003.1"/>
</dbReference>
<dbReference type="Gene3D" id="3.40.50.150">
    <property type="entry name" value="Vaccinia Virus protein VP39"/>
    <property type="match status" value="1"/>
</dbReference>
<dbReference type="GO" id="GO:0032259">
    <property type="term" value="P:methylation"/>
    <property type="evidence" value="ECO:0007669"/>
    <property type="project" value="UniProtKB-KW"/>
</dbReference>
<sequence length="298" mass="33921">MNSSPWCTYWKDNASDTFDNAYANDPILKKAVIEFFRPHLVSLSNDTRLIDLGCGNGGNILLYKECFRDNTSFPEFWGVDYAADRDNYMGEKSKFIKGDFTNLPVETGKYELITSLFGIEYAKPRQLLSQLSQLCVKNGKFAFLLHDSDSVITAKSKITVKFYDDYFTNIFPKNSLNKLSELSLSEIEKSLLMSLKNTMQNLPNSLQYDCYIVAMKVKSYVDTAKRNNSTAKLLSDLESYIHQVNNHKARLTQQLASTINAKLFTELCEEHNSPFRIESQVVHSELGLIGRGVIGYKK</sequence>
<dbReference type="InterPro" id="IPR029063">
    <property type="entry name" value="SAM-dependent_MTases_sf"/>
</dbReference>
<keyword evidence="1" id="KW-0808">Transferase</keyword>
<evidence type="ECO:0000313" key="1">
    <source>
        <dbReference type="EMBL" id="NMH59568.1"/>
    </source>
</evidence>
<accession>A0ABX1QZA5</accession>